<keyword evidence="4 8" id="KW-1133">Transmembrane helix</keyword>
<dbReference type="InterPro" id="IPR049453">
    <property type="entry name" value="Memb_transporter_dom"/>
</dbReference>
<comment type="similarity">
    <text evidence="6">Belongs to the YccS/YhfK family.</text>
</comment>
<dbReference type="Pfam" id="PF13515">
    <property type="entry name" value="FUSC_2"/>
    <property type="match status" value="1"/>
</dbReference>
<keyword evidence="2" id="KW-1003">Cell membrane</keyword>
<accession>A0A348HG52</accession>
<feature type="transmembrane region" description="Helical" evidence="8">
    <location>
        <begin position="508"/>
        <end position="527"/>
    </location>
</feature>
<dbReference type="EMBL" id="AP018933">
    <property type="protein sequence ID" value="BBG30604.1"/>
    <property type="molecule type" value="Genomic_DNA"/>
</dbReference>
<evidence type="ECO:0000256" key="3">
    <source>
        <dbReference type="ARBA" id="ARBA00022692"/>
    </source>
</evidence>
<evidence type="ECO:0000313" key="12">
    <source>
        <dbReference type="Proteomes" id="UP000267342"/>
    </source>
</evidence>
<feature type="transmembrane region" description="Helical" evidence="8">
    <location>
        <begin position="101"/>
        <end position="119"/>
    </location>
</feature>
<feature type="domain" description="Integral membrane bound transporter" evidence="10">
    <location>
        <begin position="429"/>
        <end position="547"/>
    </location>
</feature>
<evidence type="ECO:0000256" key="8">
    <source>
        <dbReference type="SAM" id="Phobius"/>
    </source>
</evidence>
<dbReference type="Pfam" id="PF12805">
    <property type="entry name" value="FUSC-like"/>
    <property type="match status" value="1"/>
</dbReference>
<evidence type="ECO:0000256" key="4">
    <source>
        <dbReference type="ARBA" id="ARBA00022989"/>
    </source>
</evidence>
<evidence type="ECO:0000256" key="7">
    <source>
        <dbReference type="SAM" id="Coils"/>
    </source>
</evidence>
<evidence type="ECO:0000256" key="1">
    <source>
        <dbReference type="ARBA" id="ARBA00004651"/>
    </source>
</evidence>
<keyword evidence="5 8" id="KW-0472">Membrane</keyword>
<evidence type="ECO:0000313" key="11">
    <source>
        <dbReference type="EMBL" id="BBG30604.1"/>
    </source>
</evidence>
<dbReference type="OrthoDB" id="8670769at2"/>
<dbReference type="NCBIfam" id="TIGR01667">
    <property type="entry name" value="YCCS_YHFK"/>
    <property type="match status" value="1"/>
</dbReference>
<protein>
    <submittedName>
        <fullName evidence="11">Predicted membrane protein</fullName>
    </submittedName>
</protein>
<keyword evidence="12" id="KW-1185">Reference proteome</keyword>
<feature type="transmembrane region" description="Helical" evidence="8">
    <location>
        <begin position="29"/>
        <end position="50"/>
    </location>
</feature>
<evidence type="ECO:0000259" key="9">
    <source>
        <dbReference type="Pfam" id="PF12805"/>
    </source>
</evidence>
<dbReference type="PANTHER" id="PTHR30509">
    <property type="entry name" value="P-HYDROXYBENZOIC ACID EFFLUX PUMP SUBUNIT-RELATED"/>
    <property type="match status" value="1"/>
</dbReference>
<dbReference type="InterPro" id="IPR032692">
    <property type="entry name" value="YccS_N"/>
</dbReference>
<keyword evidence="3 8" id="KW-0812">Transmembrane</keyword>
<feature type="transmembrane region" description="Helical" evidence="8">
    <location>
        <begin position="488"/>
        <end position="503"/>
    </location>
</feature>
<dbReference type="GO" id="GO:0005886">
    <property type="term" value="C:plasma membrane"/>
    <property type="evidence" value="ECO:0007669"/>
    <property type="project" value="UniProtKB-SubCell"/>
</dbReference>
<evidence type="ECO:0000256" key="6">
    <source>
        <dbReference type="ARBA" id="ARBA00043993"/>
    </source>
</evidence>
<dbReference type="InterPro" id="IPR010020">
    <property type="entry name" value="Integral_membrane_YCCS_YHJK"/>
</dbReference>
<dbReference type="RefSeq" id="WP_051523747.1">
    <property type="nucleotide sequence ID" value="NZ_AP018933.1"/>
</dbReference>
<keyword evidence="7" id="KW-0175">Coiled coil</keyword>
<sequence length="746" mass="82651">MDVLKVLGSRSLYQVLAKWARYWRAHDDFWQSLCVLAAMSLAMVVCGLCGQMARCIPLFLGIIACGLAERDERPRQRIVSLLLTLISFAIAAIAIELLMPHPWLFAIGLGASTFIITLFGGVGGRFNTMMSAMLVLALYSMITIDQRQAGSVVPFWRDGSLLLAGALGYGLLSLGVQIIAHRRGLPRHLSLLYTQLGRYMILRSEQFIPVKGMDMRHRERQLAELHGTLVQSFALSYDSVKQTLSTSRNSVRAARDQLLLERAERLFERASSSHHSRDVLVSAFYHSDVLFRCQHLMRLQGEACCSLAAVLHQPERARVASDQRTRAHGDLVSAWDYVDPASEWRDVPQRRKGAHQVLKRLIDNLSALEEELAQLPDVAREAREAPPYAVLSAVSAPRMLWTRFKLLLTPLNPTFRHAVRLSCALVTGYLLIQWLDPSQGYWIMLTTVFVCRPSFGATHKALRQRIMGTLAGLFMGWAMLRLFPIPELQSGMAVIAGVLFFLLRQKHYALATCAITLMVLCCFNQVGNSFTLIMPRLLDTLLGTLIASAAVCFILPDWKNARLEPKVAAALSHMARYLTVLIDQYTQGRQETPSLLAARQDARQSDAALVSLLSNLDQVPYRSVAVLTVAGHQLHAQLHALLGYLTALRVHRPEAALPSAAALDTCAQHLAEALSRMADYIVAKGADDGAMQAAMSAAQQSAECGLLESYDGAQRFAYEQLEAMTNHLEPLKDALVKMRAVLAESG</sequence>
<feature type="domain" description="Integral membrane protein YccS N-terminal" evidence="9">
    <location>
        <begin position="81"/>
        <end position="370"/>
    </location>
</feature>
<gene>
    <name evidence="11" type="ORF">ZBT109_1858</name>
</gene>
<feature type="coiled-coil region" evidence="7">
    <location>
        <begin position="351"/>
        <end position="385"/>
    </location>
</feature>
<evidence type="ECO:0000256" key="2">
    <source>
        <dbReference type="ARBA" id="ARBA00022475"/>
    </source>
</evidence>
<organism evidence="11 12">
    <name type="scientific">Zymobacter palmae</name>
    <dbReference type="NCBI Taxonomy" id="33074"/>
    <lineage>
        <taxon>Bacteria</taxon>
        <taxon>Pseudomonadati</taxon>
        <taxon>Pseudomonadota</taxon>
        <taxon>Gammaproteobacteria</taxon>
        <taxon>Oceanospirillales</taxon>
        <taxon>Halomonadaceae</taxon>
        <taxon>Zymobacter group</taxon>
        <taxon>Zymobacter</taxon>
    </lineage>
</organism>
<comment type="subcellular location">
    <subcellularLocation>
        <location evidence="1">Cell membrane</location>
        <topology evidence="1">Multi-pass membrane protein</topology>
    </subcellularLocation>
</comment>
<reference evidence="11 12" key="1">
    <citation type="submission" date="2018-09" db="EMBL/GenBank/DDBJ databases">
        <title>Zymobacter palmae IAM14233 (=T109) whole genome analysis.</title>
        <authorList>
            <person name="Yanase H."/>
        </authorList>
    </citation>
    <scope>NUCLEOTIDE SEQUENCE [LARGE SCALE GENOMIC DNA]</scope>
    <source>
        <strain evidence="11 12">IAM14233</strain>
    </source>
</reference>
<dbReference type="PANTHER" id="PTHR30509:SF8">
    <property type="entry name" value="INNER MEMBRANE PROTEIN YCCS"/>
    <property type="match status" value="1"/>
</dbReference>
<dbReference type="STRING" id="1123510.GCA_000620025_01642"/>
<feature type="transmembrane region" description="Helical" evidence="8">
    <location>
        <begin position="162"/>
        <end position="180"/>
    </location>
</feature>
<dbReference type="AlphaFoldDB" id="A0A348HG52"/>
<evidence type="ECO:0000256" key="5">
    <source>
        <dbReference type="ARBA" id="ARBA00023136"/>
    </source>
</evidence>
<feature type="transmembrane region" description="Helical" evidence="8">
    <location>
        <begin position="78"/>
        <end position="95"/>
    </location>
</feature>
<dbReference type="KEGG" id="zpl:ZBT109_1858"/>
<name>A0A348HG52_9GAMM</name>
<proteinExistence type="inferred from homology"/>
<evidence type="ECO:0000259" key="10">
    <source>
        <dbReference type="Pfam" id="PF13515"/>
    </source>
</evidence>
<dbReference type="Proteomes" id="UP000267342">
    <property type="component" value="Chromosome"/>
</dbReference>